<keyword evidence="4" id="KW-0812">Transmembrane</keyword>
<accession>H5TNV5</accession>
<keyword evidence="2" id="KW-0813">Transport</keyword>
<keyword evidence="6" id="KW-1185">Reference proteome</keyword>
<keyword evidence="3" id="KW-1003">Cell membrane</keyword>
<comment type="subcellular location">
    <subcellularLocation>
        <location evidence="1">Cell membrane</location>
        <topology evidence="1">Multi-pass membrane protein</topology>
    </subcellularLocation>
</comment>
<organism evidence="5 6">
    <name type="scientific">Gordonia otitidis (strain DSM 44809 / CCUG 52243 / JCM 12355 / NBRC 100426 / IFM 10032)</name>
    <dbReference type="NCBI Taxonomy" id="1108044"/>
    <lineage>
        <taxon>Bacteria</taxon>
        <taxon>Bacillati</taxon>
        <taxon>Actinomycetota</taxon>
        <taxon>Actinomycetes</taxon>
        <taxon>Mycobacteriales</taxon>
        <taxon>Gordoniaceae</taxon>
        <taxon>Gordonia</taxon>
    </lineage>
</organism>
<comment type="caution">
    <text evidence="5">The sequence shown here is derived from an EMBL/GenBank/DDBJ whole genome shotgun (WGS) entry which is preliminary data.</text>
</comment>
<evidence type="ECO:0000256" key="4">
    <source>
        <dbReference type="SAM" id="Phobius"/>
    </source>
</evidence>
<dbReference type="PANTHER" id="PTHR43045:SF1">
    <property type="entry name" value="SHIKIMATE TRANSPORTER"/>
    <property type="match status" value="1"/>
</dbReference>
<reference evidence="5" key="1">
    <citation type="submission" date="2012-02" db="EMBL/GenBank/DDBJ databases">
        <title>Whole genome shotgun sequence of Gordonia otitidis NBRC 100426.</title>
        <authorList>
            <person name="Yoshida I."/>
            <person name="Hosoyama A."/>
            <person name="Tsuchikane K."/>
            <person name="Katsumata H."/>
            <person name="Yamazaki S."/>
            <person name="Fujita N."/>
        </authorList>
    </citation>
    <scope>NUCLEOTIDE SEQUENCE [LARGE SCALE GENOMIC DNA]</scope>
    <source>
        <strain evidence="5">NBRC 100426</strain>
    </source>
</reference>
<feature type="transmembrane region" description="Helical" evidence="4">
    <location>
        <begin position="32"/>
        <end position="51"/>
    </location>
</feature>
<feature type="transmembrane region" description="Helical" evidence="4">
    <location>
        <begin position="57"/>
        <end position="80"/>
    </location>
</feature>
<evidence type="ECO:0000256" key="1">
    <source>
        <dbReference type="ARBA" id="ARBA00004651"/>
    </source>
</evidence>
<evidence type="ECO:0000256" key="2">
    <source>
        <dbReference type="ARBA" id="ARBA00022448"/>
    </source>
</evidence>
<keyword evidence="4" id="KW-0472">Membrane</keyword>
<dbReference type="SUPFAM" id="SSF103473">
    <property type="entry name" value="MFS general substrate transporter"/>
    <property type="match status" value="1"/>
</dbReference>
<dbReference type="GO" id="GO:0005886">
    <property type="term" value="C:plasma membrane"/>
    <property type="evidence" value="ECO:0007669"/>
    <property type="project" value="UniProtKB-SubCell"/>
</dbReference>
<dbReference type="Proteomes" id="UP000005038">
    <property type="component" value="Unassembled WGS sequence"/>
</dbReference>
<evidence type="ECO:0000313" key="6">
    <source>
        <dbReference type="Proteomes" id="UP000005038"/>
    </source>
</evidence>
<dbReference type="STRING" id="1108044.GOOTI_144_00350"/>
<dbReference type="PANTHER" id="PTHR43045">
    <property type="entry name" value="SHIKIMATE TRANSPORTER"/>
    <property type="match status" value="1"/>
</dbReference>
<dbReference type="AlphaFoldDB" id="H5TNV5"/>
<name>H5TNV5_GORO1</name>
<gene>
    <name evidence="5" type="ORF">GOOTI_144_00350</name>
</gene>
<evidence type="ECO:0000313" key="5">
    <source>
        <dbReference type="EMBL" id="GAB35163.1"/>
    </source>
</evidence>
<protein>
    <submittedName>
        <fullName evidence="5">Major facilitator superfamily transporter</fullName>
    </submittedName>
</protein>
<keyword evidence="4" id="KW-1133">Transmembrane helix</keyword>
<evidence type="ECO:0000256" key="3">
    <source>
        <dbReference type="ARBA" id="ARBA00022475"/>
    </source>
</evidence>
<proteinExistence type="predicted"/>
<dbReference type="EMBL" id="BAFB01000144">
    <property type="protein sequence ID" value="GAB35163.1"/>
    <property type="molecule type" value="Genomic_DNA"/>
</dbReference>
<sequence length="137" mass="14637">MTTTQADGTGAVGKRTPRHAALAGFMGSAVEYYDFFLFGSAAALIFPHIFFPSDDNAALVMSFATFGVAYIARPIGALILGPLRRSHRPPEGVDVHARADGSVDVRHRLPTDVQSDRLACSHPARDLPSAAGLFGRR</sequence>
<dbReference type="InterPro" id="IPR036259">
    <property type="entry name" value="MFS_trans_sf"/>
</dbReference>